<sequence length="81" mass="8998">MSTQHYYYTYLSDEGPVSLIPEGGGRYKIVFQNETVGTFASLDDAFVAAITGGLRKLDLPANIAEWQKKLFASVSRLRRAP</sequence>
<dbReference type="EMBL" id="JALAYX010000001">
    <property type="protein sequence ID" value="MCJ8237776.1"/>
    <property type="molecule type" value="Genomic_DNA"/>
</dbReference>
<proteinExistence type="predicted"/>
<dbReference type="RefSeq" id="WP_245135328.1">
    <property type="nucleotide sequence ID" value="NZ_CP128477.1"/>
</dbReference>
<keyword evidence="2" id="KW-1185">Reference proteome</keyword>
<evidence type="ECO:0000313" key="2">
    <source>
        <dbReference type="Proteomes" id="UP001522662"/>
    </source>
</evidence>
<keyword evidence="1" id="KW-0614">Plasmid</keyword>
<accession>A0ABT0CX91</accession>
<protein>
    <submittedName>
        <fullName evidence="1">Uncharacterized protein</fullName>
    </submittedName>
</protein>
<organism evidence="1 2">
    <name type="scientific">Peteryoungia algae</name>
    <dbReference type="NCBI Taxonomy" id="2919917"/>
    <lineage>
        <taxon>Bacteria</taxon>
        <taxon>Pseudomonadati</taxon>
        <taxon>Pseudomonadota</taxon>
        <taxon>Alphaproteobacteria</taxon>
        <taxon>Hyphomicrobiales</taxon>
        <taxon>Rhizobiaceae</taxon>
        <taxon>Peteryoungia</taxon>
    </lineage>
</organism>
<gene>
    <name evidence="1" type="ORF">MKJ03_05510</name>
</gene>
<comment type="caution">
    <text evidence="1">The sequence shown here is derived from an EMBL/GenBank/DDBJ whole genome shotgun (WGS) entry which is preliminary data.</text>
</comment>
<reference evidence="1 2" key="1">
    <citation type="submission" date="2022-03" db="EMBL/GenBank/DDBJ databases">
        <title>Rhizobium SSM4.3 sp. nov., isolated from Sediment (Gouqi Island).</title>
        <authorList>
            <person name="Chen G."/>
        </authorList>
    </citation>
    <scope>NUCLEOTIDE SEQUENCE [LARGE SCALE GENOMIC DNA]</scope>
    <source>
        <strain evidence="1 2">SSM4.3</strain>
        <plasmid evidence="1">unnamed</plasmid>
    </source>
</reference>
<geneLocation type="plasmid" evidence="1">
    <name>unnamed</name>
</geneLocation>
<dbReference type="Proteomes" id="UP001522662">
    <property type="component" value="Unassembled WGS sequence"/>
</dbReference>
<name>A0ABT0CX91_9HYPH</name>
<evidence type="ECO:0000313" key="1">
    <source>
        <dbReference type="EMBL" id="MCJ8237776.1"/>
    </source>
</evidence>